<feature type="non-terminal residue" evidence="2">
    <location>
        <position position="303"/>
    </location>
</feature>
<evidence type="ECO:0000259" key="1">
    <source>
        <dbReference type="PROSITE" id="PS51554"/>
    </source>
</evidence>
<comment type="caution">
    <text evidence="2">The sequence shown here is derived from an EMBL/GenBank/DDBJ whole genome shotgun (WGS) entry which is preliminary data.</text>
</comment>
<dbReference type="PROSITE" id="PS51554">
    <property type="entry name" value="PFL"/>
    <property type="match status" value="1"/>
</dbReference>
<dbReference type="SUPFAM" id="SSF51998">
    <property type="entry name" value="PFL-like glycyl radical enzymes"/>
    <property type="match status" value="1"/>
</dbReference>
<feature type="domain" description="PFL" evidence="1">
    <location>
        <begin position="1"/>
        <end position="303"/>
    </location>
</feature>
<dbReference type="InterPro" id="IPR004184">
    <property type="entry name" value="PFL_dom"/>
</dbReference>
<dbReference type="InterPro" id="IPR051215">
    <property type="entry name" value="GRE"/>
</dbReference>
<name>X0RJB7_9ZZZZ</name>
<dbReference type="PANTHER" id="PTHR43641">
    <property type="entry name" value="FORMATE ACETYLTRANSFERASE 3-RELATED"/>
    <property type="match status" value="1"/>
</dbReference>
<dbReference type="GO" id="GO:0005829">
    <property type="term" value="C:cytosol"/>
    <property type="evidence" value="ECO:0007669"/>
    <property type="project" value="TreeGrafter"/>
</dbReference>
<evidence type="ECO:0000313" key="2">
    <source>
        <dbReference type="EMBL" id="GAF68934.1"/>
    </source>
</evidence>
<dbReference type="Gene3D" id="3.20.70.20">
    <property type="match status" value="1"/>
</dbReference>
<protein>
    <recommendedName>
        <fullName evidence="1">PFL domain-containing protein</fullName>
    </recommendedName>
</protein>
<proteinExistence type="predicted"/>
<sequence length="303" mass="34557">MGIGTAVELTYQQRLEVLRETKLRHTKEKQEVIGAMNYDDWGLILPPEEFREIVRSVSGSGVEVTEVRIKGVEIKSNHPSGGFFGPKVTGENYRSLLEAHPTYIDPMSSLAGGYMVNFYSYRKVGWNPDYDYSHLHEDQEKYQLGTGIGATQHFCQDLAIGLELGWGGLLSKIRHYREVNAPHGGDFYDGLEHVVLGVQDWIRRSAEAARQMAEPEENPQLRENLKTMAEINWRLVTDPPRTFREACQWIVWYQMLARMYNGSGSLGRLDVLLTPYYERDTAAGILTDEEAMFHIACYLVTET</sequence>
<organism evidence="2">
    <name type="scientific">marine sediment metagenome</name>
    <dbReference type="NCBI Taxonomy" id="412755"/>
    <lineage>
        <taxon>unclassified sequences</taxon>
        <taxon>metagenomes</taxon>
        <taxon>ecological metagenomes</taxon>
    </lineage>
</organism>
<dbReference type="Pfam" id="PF02901">
    <property type="entry name" value="PFL-like"/>
    <property type="match status" value="1"/>
</dbReference>
<dbReference type="EMBL" id="BARS01003832">
    <property type="protein sequence ID" value="GAF68934.1"/>
    <property type="molecule type" value="Genomic_DNA"/>
</dbReference>
<accession>X0RJB7</accession>
<dbReference type="GO" id="GO:0003824">
    <property type="term" value="F:catalytic activity"/>
    <property type="evidence" value="ECO:0007669"/>
    <property type="project" value="InterPro"/>
</dbReference>
<gene>
    <name evidence="2" type="ORF">S01H1_07428</name>
</gene>
<dbReference type="AlphaFoldDB" id="X0RJB7"/>
<dbReference type="PANTHER" id="PTHR43641:SF2">
    <property type="entry name" value="DEHYDRATASE YBIW-RELATED"/>
    <property type="match status" value="1"/>
</dbReference>
<reference evidence="2" key="1">
    <citation type="journal article" date="2014" name="Front. Microbiol.">
        <title>High frequency of phylogenetically diverse reductive dehalogenase-homologous genes in deep subseafloor sedimentary metagenomes.</title>
        <authorList>
            <person name="Kawai M."/>
            <person name="Futagami T."/>
            <person name="Toyoda A."/>
            <person name="Takaki Y."/>
            <person name="Nishi S."/>
            <person name="Hori S."/>
            <person name="Arai W."/>
            <person name="Tsubouchi T."/>
            <person name="Morono Y."/>
            <person name="Uchiyama I."/>
            <person name="Ito T."/>
            <person name="Fujiyama A."/>
            <person name="Inagaki F."/>
            <person name="Takami H."/>
        </authorList>
    </citation>
    <scope>NUCLEOTIDE SEQUENCE</scope>
    <source>
        <strain evidence="2">Expedition CK06-06</strain>
    </source>
</reference>